<dbReference type="InterPro" id="IPR004101">
    <property type="entry name" value="Mur_ligase_C"/>
</dbReference>
<dbReference type="InterPro" id="IPR044019">
    <property type="entry name" value="Cyanophycin_syn_N"/>
</dbReference>
<dbReference type="PROSITE" id="PS01011">
    <property type="entry name" value="FOLYLPOLYGLU_SYNT_1"/>
    <property type="match status" value="1"/>
</dbReference>
<dbReference type="SUPFAM" id="SSF53244">
    <property type="entry name" value="MurD-like peptide ligases, peptide-binding domain"/>
    <property type="match status" value="1"/>
</dbReference>
<dbReference type="EC" id="6.3.2.29" evidence="5"/>
<organism evidence="15 16">
    <name type="scientific">Limnospira platensis NIES-46</name>
    <dbReference type="NCBI Taxonomy" id="1236695"/>
    <lineage>
        <taxon>Bacteria</taxon>
        <taxon>Bacillati</taxon>
        <taxon>Cyanobacteriota</taxon>
        <taxon>Cyanophyceae</taxon>
        <taxon>Oscillatoriophycideae</taxon>
        <taxon>Oscillatoriales</taxon>
        <taxon>Sirenicapillariaceae</taxon>
        <taxon>Limnospira</taxon>
    </lineage>
</organism>
<comment type="similarity">
    <text evidence="2">In the C-terminal section; belongs to the MurCDEF family.</text>
</comment>
<dbReference type="InterPro" id="IPR013221">
    <property type="entry name" value="Mur_ligase_cen"/>
</dbReference>
<evidence type="ECO:0000256" key="5">
    <source>
        <dbReference type="ARBA" id="ARBA00013005"/>
    </source>
</evidence>
<dbReference type="RefSeq" id="WP_014275162.1">
    <property type="nucleotide sequence ID" value="NZ_BIMW01000096.1"/>
</dbReference>
<dbReference type="Gene3D" id="3.90.190.20">
    <property type="entry name" value="Mur ligase, C-terminal domain"/>
    <property type="match status" value="1"/>
</dbReference>
<dbReference type="InterPro" id="IPR018109">
    <property type="entry name" value="Folylpolyglutamate_synth_CS"/>
</dbReference>
<evidence type="ECO:0000256" key="6">
    <source>
        <dbReference type="ARBA" id="ARBA00022036"/>
    </source>
</evidence>
<dbReference type="PROSITE" id="PS50975">
    <property type="entry name" value="ATP_GRASP"/>
    <property type="match status" value="1"/>
</dbReference>
<dbReference type="InterPro" id="IPR011761">
    <property type="entry name" value="ATP-grasp"/>
</dbReference>
<comment type="catalytic activity">
    <reaction evidence="12">
        <text>[L-4-(L-arginin-2-N-yl)aspartate](n) + L-aspartate + ATP = [L-4-(L-arginin-2-N-yl)aspartate](n)-L-aspartate + ADP + phosphate + H(+)</text>
        <dbReference type="Rhea" id="RHEA:13277"/>
        <dbReference type="Rhea" id="RHEA-COMP:13728"/>
        <dbReference type="Rhea" id="RHEA-COMP:13733"/>
        <dbReference type="ChEBI" id="CHEBI:15378"/>
        <dbReference type="ChEBI" id="CHEBI:29991"/>
        <dbReference type="ChEBI" id="CHEBI:30616"/>
        <dbReference type="ChEBI" id="CHEBI:43474"/>
        <dbReference type="ChEBI" id="CHEBI:137986"/>
        <dbReference type="ChEBI" id="CHEBI:137990"/>
        <dbReference type="ChEBI" id="CHEBI:456216"/>
        <dbReference type="EC" id="6.3.2.29"/>
    </reaction>
</comment>
<protein>
    <recommendedName>
        <fullName evidence="6">Cyanophycin synthetase</fullName>
        <ecNumber evidence="5">6.3.2.29</ecNumber>
        <ecNumber evidence="4">6.3.2.30</ecNumber>
    </recommendedName>
    <alternativeName>
        <fullName evidence="10">Cyanophycin synthase</fullName>
    </alternativeName>
</protein>
<evidence type="ECO:0000256" key="10">
    <source>
        <dbReference type="ARBA" id="ARBA00031353"/>
    </source>
</evidence>
<dbReference type="Gene3D" id="3.40.1190.10">
    <property type="entry name" value="Mur-like, catalytic domain"/>
    <property type="match status" value="1"/>
</dbReference>
<evidence type="ECO:0000256" key="13">
    <source>
        <dbReference type="PROSITE-ProRule" id="PRU00409"/>
    </source>
</evidence>
<evidence type="ECO:0000256" key="4">
    <source>
        <dbReference type="ARBA" id="ARBA00012968"/>
    </source>
</evidence>
<dbReference type="PANTHER" id="PTHR23135">
    <property type="entry name" value="MUR LIGASE FAMILY MEMBER"/>
    <property type="match status" value="1"/>
</dbReference>
<dbReference type="EC" id="6.3.2.30" evidence="4"/>
<evidence type="ECO:0000313" key="15">
    <source>
        <dbReference type="EMBL" id="GCE94392.1"/>
    </source>
</evidence>
<proteinExistence type="inferred from homology"/>
<evidence type="ECO:0000256" key="9">
    <source>
        <dbReference type="ARBA" id="ARBA00022840"/>
    </source>
</evidence>
<evidence type="ECO:0000256" key="7">
    <source>
        <dbReference type="ARBA" id="ARBA00022598"/>
    </source>
</evidence>
<dbReference type="SUPFAM" id="SSF53623">
    <property type="entry name" value="MurD-like peptide ligases, catalytic domain"/>
    <property type="match status" value="1"/>
</dbReference>
<comment type="caution">
    <text evidence="15">The sequence shown here is derived from an EMBL/GenBank/DDBJ whole genome shotgun (WGS) entry which is preliminary data.</text>
</comment>
<dbReference type="InterPro" id="IPR011810">
    <property type="entry name" value="Cya_phycin_syn"/>
</dbReference>
<keyword evidence="8 13" id="KW-0547">Nucleotide-binding</keyword>
<evidence type="ECO:0000256" key="12">
    <source>
        <dbReference type="ARBA" id="ARBA00048425"/>
    </source>
</evidence>
<keyword evidence="9 13" id="KW-0067">ATP-binding</keyword>
<dbReference type="InterPro" id="IPR013651">
    <property type="entry name" value="ATP-grasp_RimK-type"/>
</dbReference>
<dbReference type="InterPro" id="IPR036615">
    <property type="entry name" value="Mur_ligase_C_dom_sf"/>
</dbReference>
<gene>
    <name evidence="15" type="primary">cphA</name>
    <name evidence="15" type="ORF">NIES46_24470</name>
</gene>
<evidence type="ECO:0000313" key="16">
    <source>
        <dbReference type="Proteomes" id="UP000326169"/>
    </source>
</evidence>
<dbReference type="EMBL" id="BIMW01000096">
    <property type="protein sequence ID" value="GCE94392.1"/>
    <property type="molecule type" value="Genomic_DNA"/>
</dbReference>
<dbReference type="GeneID" id="301683292"/>
<reference evidence="15 16" key="1">
    <citation type="journal article" date="2019" name="J Genomics">
        <title>The Draft Genome of a Hydrogen-producing Cyanobacterium, Arthrospira platensis NIES-46.</title>
        <authorList>
            <person name="Suzuki S."/>
            <person name="Yamaguchi H."/>
            <person name="Kawachi M."/>
        </authorList>
    </citation>
    <scope>NUCLEOTIDE SEQUENCE [LARGE SCALE GENOMIC DNA]</scope>
    <source>
        <strain evidence="15 16">NIES-46</strain>
    </source>
</reference>
<evidence type="ECO:0000259" key="14">
    <source>
        <dbReference type="PROSITE" id="PS50975"/>
    </source>
</evidence>
<accession>A0A5M3T6Y7</accession>
<dbReference type="Proteomes" id="UP000326169">
    <property type="component" value="Unassembled WGS sequence"/>
</dbReference>
<dbReference type="SUPFAM" id="SSF56059">
    <property type="entry name" value="Glutathione synthetase ATP-binding domain-like"/>
    <property type="match status" value="1"/>
</dbReference>
<dbReference type="NCBIfam" id="TIGR02068">
    <property type="entry name" value="cya_phycin_syn"/>
    <property type="match status" value="1"/>
</dbReference>
<dbReference type="Pfam" id="PF08245">
    <property type="entry name" value="Mur_ligase_M"/>
    <property type="match status" value="1"/>
</dbReference>
<dbReference type="Pfam" id="PF08443">
    <property type="entry name" value="RimK"/>
    <property type="match status" value="1"/>
</dbReference>
<evidence type="ECO:0000256" key="3">
    <source>
        <dbReference type="ARBA" id="ARBA00011738"/>
    </source>
</evidence>
<dbReference type="InterPro" id="IPR036565">
    <property type="entry name" value="Mur-like_cat_sf"/>
</dbReference>
<comment type="function">
    <text evidence="1">Catalyzes the ATP-dependent polymerization of arginine and aspartate to multi-L-arginyl-poly-L-aspartic acid (cyanophycin; a water-insoluble reserve polymer).</text>
</comment>
<evidence type="ECO:0000256" key="1">
    <source>
        <dbReference type="ARBA" id="ARBA00003184"/>
    </source>
</evidence>
<dbReference type="Gene3D" id="3.30.470.20">
    <property type="entry name" value="ATP-grasp fold, B domain"/>
    <property type="match status" value="2"/>
</dbReference>
<sequence>MKILRILTLRGPNYWSIRRHKLIVMRLDLEELSERYSSDIPGFYQGLTSVLPSLVEHCCSPGVRGGFLSRVERGTLMGHIIEHVALELQQLAGMPVGFGRTRETSTPGVFQVVYEYENEQAGRYAGRAAVRLCQSIAETGTYPAEELTQDIEDLKELKAQAALGPSTEAIIKEAEFRHIPWMQLNARFMIQFGYGVNQKRIQATLTSSTGILGVELACDKEGTKQVLRDGGIPVPRGTVIRYFEDLTDAIEDVGGYPIAIKPLDGNHGRGITLDVTRWETAQAAYDAASEASKTRSVIIERFYKGRDHRVLVVNGRVVAVSERVPAHVVGNGKSTIEELIEETNKDPRRGDGHDNVLTRIVVDQTVLSMIEEAGYTIDSVLPKGEVCFLRATANLSTGGSAIDRTDEVHPENIWLFARVAKIIGLDVAGIDVVTPDISKPLREVDGVIVEVNAAPGFRMHVAPSEGLPRNVAGAVMDMLFPGSTPSRIPILSVTGTNGKTTTTRLLAHIMKQTGKVVGYTTTDGTYIGDYMAEPGDNTGPQSAHLILCDPTVEVAVLECARGGILRSGLGFDTCDIGVVLNVAADHLGLGDIDTIEQMAKVKSVVAEAVSDRGYAILNADDPLVAAMSARVKAQVAYFSMNPDNEIIVRHTEAGGLAAVYENGYLSILKGDWTLRIEQAVNVPLTMGGMAPFMIANALAACVAAFAQGVKIEHIRTALATFIASADQTPGRMNLFNMGSYHALIDYAHNPASYEALSGFVNNWPGPRIGVVGGPGDRRDEDFVTLGKLSAKMFDRIIVKEDDDTRGRPPGDAAVLITQGIEEVLSPVRDPRVKYETVLNETDAINMALEQAPKESLVVILPESVNRAIALIKARNPIIDTDPPGANLSAANVEIS</sequence>
<keyword evidence="16" id="KW-1185">Reference proteome</keyword>
<dbReference type="Pfam" id="PF02875">
    <property type="entry name" value="Mur_ligase_C"/>
    <property type="match status" value="1"/>
</dbReference>
<dbReference type="Pfam" id="PF18921">
    <property type="entry name" value="Cyanophycin_syn"/>
    <property type="match status" value="1"/>
</dbReference>
<evidence type="ECO:0000256" key="2">
    <source>
        <dbReference type="ARBA" id="ARBA00009060"/>
    </source>
</evidence>
<name>A0A5M3T6Y7_LIMPL</name>
<dbReference type="NCBIfam" id="NF010623">
    <property type="entry name" value="PRK14016.1"/>
    <property type="match status" value="1"/>
</dbReference>
<evidence type="ECO:0000256" key="8">
    <source>
        <dbReference type="ARBA" id="ARBA00022741"/>
    </source>
</evidence>
<keyword evidence="7" id="KW-0436">Ligase</keyword>
<comment type="catalytic activity">
    <reaction evidence="11">
        <text>[L-4-(L-arginin-2-N-yl)aspartate](n)-L-aspartate + L-arginine + ATP = [L-4-(L-arginin-2-N-yl)aspartate](n+1) + ADP + phosphate + H(+)</text>
        <dbReference type="Rhea" id="RHEA:23888"/>
        <dbReference type="Rhea" id="RHEA-COMP:13732"/>
        <dbReference type="Rhea" id="RHEA-COMP:13733"/>
        <dbReference type="ChEBI" id="CHEBI:15378"/>
        <dbReference type="ChEBI" id="CHEBI:30616"/>
        <dbReference type="ChEBI" id="CHEBI:32682"/>
        <dbReference type="ChEBI" id="CHEBI:43474"/>
        <dbReference type="ChEBI" id="CHEBI:137986"/>
        <dbReference type="ChEBI" id="CHEBI:137990"/>
        <dbReference type="ChEBI" id="CHEBI:456216"/>
        <dbReference type="EC" id="6.3.2.30"/>
    </reaction>
</comment>
<feature type="domain" description="ATP-grasp" evidence="14">
    <location>
        <begin position="224"/>
        <end position="480"/>
    </location>
</feature>
<comment type="subunit">
    <text evidence="3">Homodimer.</text>
</comment>
<evidence type="ECO:0000256" key="11">
    <source>
        <dbReference type="ARBA" id="ARBA00048094"/>
    </source>
</evidence>
<dbReference type="PANTHER" id="PTHR23135:SF18">
    <property type="entry name" value="CYANOPHYCIN SYNTHETASE"/>
    <property type="match status" value="1"/>
</dbReference>